<evidence type="ECO:0000256" key="7">
    <source>
        <dbReference type="ARBA" id="ARBA00022840"/>
    </source>
</evidence>
<dbReference type="InterPro" id="IPR050388">
    <property type="entry name" value="ABC_Ni/Peptide_Import"/>
</dbReference>
<evidence type="ECO:0000256" key="3">
    <source>
        <dbReference type="ARBA" id="ARBA00022448"/>
    </source>
</evidence>
<evidence type="ECO:0000313" key="13">
    <source>
        <dbReference type="Proteomes" id="UP001595699"/>
    </source>
</evidence>
<dbReference type="InterPro" id="IPR003439">
    <property type="entry name" value="ABC_transporter-like_ATP-bd"/>
</dbReference>
<feature type="domain" description="ABC transporter" evidence="11">
    <location>
        <begin position="21"/>
        <end position="317"/>
    </location>
</feature>
<reference evidence="13" key="1">
    <citation type="journal article" date="2019" name="Int. J. Syst. Evol. Microbiol.">
        <title>The Global Catalogue of Microorganisms (GCM) 10K type strain sequencing project: providing services to taxonomists for standard genome sequencing and annotation.</title>
        <authorList>
            <consortium name="The Broad Institute Genomics Platform"/>
            <consortium name="The Broad Institute Genome Sequencing Center for Infectious Disease"/>
            <person name="Wu L."/>
            <person name="Ma J."/>
        </authorList>
    </citation>
    <scope>NUCLEOTIDE SEQUENCE [LARGE SCALE GENOMIC DNA]</scope>
    <source>
        <strain evidence="13">CGMCC 4.7241</strain>
    </source>
</reference>
<keyword evidence="13" id="KW-1185">Reference proteome</keyword>
<feature type="region of interest" description="Disordered" evidence="10">
    <location>
        <begin position="390"/>
        <end position="424"/>
    </location>
</feature>
<protein>
    <submittedName>
        <fullName evidence="12">ABC transporter ATP-binding protein</fullName>
    </submittedName>
</protein>
<comment type="subcellular location">
    <subcellularLocation>
        <location evidence="1">Cell membrane</location>
        <topology evidence="1">Peripheral membrane protein</topology>
    </subcellularLocation>
</comment>
<dbReference type="InterPro" id="IPR003593">
    <property type="entry name" value="AAA+_ATPase"/>
</dbReference>
<evidence type="ECO:0000259" key="11">
    <source>
        <dbReference type="PROSITE" id="PS50893"/>
    </source>
</evidence>
<feature type="compositionally biased region" description="Low complexity" evidence="10">
    <location>
        <begin position="390"/>
        <end position="406"/>
    </location>
</feature>
<evidence type="ECO:0000313" key="12">
    <source>
        <dbReference type="EMBL" id="MFC3761095.1"/>
    </source>
</evidence>
<dbReference type="PROSITE" id="PS00211">
    <property type="entry name" value="ABC_TRANSPORTER_1"/>
    <property type="match status" value="1"/>
</dbReference>
<gene>
    <name evidence="12" type="ORF">ACFOUW_09605</name>
</gene>
<keyword evidence="9" id="KW-0472">Membrane</keyword>
<keyword evidence="6" id="KW-0547">Nucleotide-binding</keyword>
<evidence type="ECO:0000256" key="9">
    <source>
        <dbReference type="ARBA" id="ARBA00023136"/>
    </source>
</evidence>
<dbReference type="NCBIfam" id="TIGR01727">
    <property type="entry name" value="oligo_HPY"/>
    <property type="match status" value="1"/>
</dbReference>
<sequence length="424" mass="45591">MAEAATTSTKLELAEDTVVSIRDLHVEFPTVIGRVRALNGVSYDVPRGKVLGIVGESGCGKSVTARAIMQIIEKPGKITGGEILFRPGRVERTAGKRARGTGTEAPANGNGDAKLVDQHDIREDIPELARSGIIDLTTLDPHGPQMRAIRGQEIAMIFQEPMTSLNPVYTVGDQIREAILLHQTKDKDEADRRAVDMLRRVGMPNPPRVAKSYPHQLSGGMRQRAMIAMALSCIPTLLIADEPTTALDVTTEAQILELMRELQAEFGMSIMFITHSMGVVAQLCDEVVVMYLGRVVERASVDDLFYNPKHPYTISLLRSIPRIGVSRHQPLEVIKGSVPDPYSTVTGCPFHPRCPSVMPGLCDTVMPLETAVEGTGHTARCHLYPGSTPADVSSAATAEAAPVAVDGSKDGSADGSADVERGDS</sequence>
<dbReference type="PANTHER" id="PTHR43297">
    <property type="entry name" value="OLIGOPEPTIDE TRANSPORT ATP-BINDING PROTEIN APPD"/>
    <property type="match status" value="1"/>
</dbReference>
<accession>A0ABV7YAR7</accession>
<keyword evidence="4" id="KW-1003">Cell membrane</keyword>
<dbReference type="Pfam" id="PF08352">
    <property type="entry name" value="oligo_HPY"/>
    <property type="match status" value="1"/>
</dbReference>
<keyword evidence="8" id="KW-1278">Translocase</keyword>
<dbReference type="EMBL" id="JBHRZH010000006">
    <property type="protein sequence ID" value="MFC3761095.1"/>
    <property type="molecule type" value="Genomic_DNA"/>
</dbReference>
<comment type="caution">
    <text evidence="12">The sequence shown here is derived from an EMBL/GenBank/DDBJ whole genome shotgun (WGS) entry which is preliminary data.</text>
</comment>
<evidence type="ECO:0000256" key="1">
    <source>
        <dbReference type="ARBA" id="ARBA00004202"/>
    </source>
</evidence>
<dbReference type="SUPFAM" id="SSF52540">
    <property type="entry name" value="P-loop containing nucleoside triphosphate hydrolases"/>
    <property type="match status" value="1"/>
</dbReference>
<dbReference type="PROSITE" id="PS50893">
    <property type="entry name" value="ABC_TRANSPORTER_2"/>
    <property type="match status" value="1"/>
</dbReference>
<evidence type="ECO:0000256" key="2">
    <source>
        <dbReference type="ARBA" id="ARBA00005417"/>
    </source>
</evidence>
<dbReference type="InterPro" id="IPR013563">
    <property type="entry name" value="Oligopep_ABC_C"/>
</dbReference>
<dbReference type="CDD" id="cd03257">
    <property type="entry name" value="ABC_NikE_OppD_transporters"/>
    <property type="match status" value="1"/>
</dbReference>
<evidence type="ECO:0000256" key="6">
    <source>
        <dbReference type="ARBA" id="ARBA00022741"/>
    </source>
</evidence>
<feature type="compositionally biased region" description="Basic and acidic residues" evidence="10">
    <location>
        <begin position="407"/>
        <end position="424"/>
    </location>
</feature>
<name>A0ABV7YAR7_9ACTN</name>
<dbReference type="InterPro" id="IPR017871">
    <property type="entry name" value="ABC_transporter-like_CS"/>
</dbReference>
<dbReference type="Proteomes" id="UP001595699">
    <property type="component" value="Unassembled WGS sequence"/>
</dbReference>
<dbReference type="RefSeq" id="WP_205117312.1">
    <property type="nucleotide sequence ID" value="NZ_JAFBCM010000001.1"/>
</dbReference>
<evidence type="ECO:0000256" key="5">
    <source>
        <dbReference type="ARBA" id="ARBA00022519"/>
    </source>
</evidence>
<proteinExistence type="inferred from homology"/>
<comment type="similarity">
    <text evidence="2">Belongs to the ABC transporter superfamily.</text>
</comment>
<evidence type="ECO:0000256" key="4">
    <source>
        <dbReference type="ARBA" id="ARBA00022475"/>
    </source>
</evidence>
<keyword evidence="5" id="KW-0997">Cell inner membrane</keyword>
<dbReference type="PANTHER" id="PTHR43297:SF14">
    <property type="entry name" value="ATPASE AAA-TYPE CORE DOMAIN-CONTAINING PROTEIN"/>
    <property type="match status" value="1"/>
</dbReference>
<organism evidence="12 13">
    <name type="scientific">Tenggerimyces flavus</name>
    <dbReference type="NCBI Taxonomy" id="1708749"/>
    <lineage>
        <taxon>Bacteria</taxon>
        <taxon>Bacillati</taxon>
        <taxon>Actinomycetota</taxon>
        <taxon>Actinomycetes</taxon>
        <taxon>Propionibacteriales</taxon>
        <taxon>Nocardioidaceae</taxon>
        <taxon>Tenggerimyces</taxon>
    </lineage>
</organism>
<dbReference type="InterPro" id="IPR027417">
    <property type="entry name" value="P-loop_NTPase"/>
</dbReference>
<dbReference type="GO" id="GO:0005524">
    <property type="term" value="F:ATP binding"/>
    <property type="evidence" value="ECO:0007669"/>
    <property type="project" value="UniProtKB-KW"/>
</dbReference>
<dbReference type="Gene3D" id="3.40.50.300">
    <property type="entry name" value="P-loop containing nucleotide triphosphate hydrolases"/>
    <property type="match status" value="1"/>
</dbReference>
<keyword evidence="3" id="KW-0813">Transport</keyword>
<dbReference type="SMART" id="SM00382">
    <property type="entry name" value="AAA"/>
    <property type="match status" value="1"/>
</dbReference>
<feature type="region of interest" description="Disordered" evidence="10">
    <location>
        <begin position="94"/>
        <end position="113"/>
    </location>
</feature>
<evidence type="ECO:0000256" key="8">
    <source>
        <dbReference type="ARBA" id="ARBA00022967"/>
    </source>
</evidence>
<dbReference type="Pfam" id="PF00005">
    <property type="entry name" value="ABC_tran"/>
    <property type="match status" value="1"/>
</dbReference>
<keyword evidence="7 12" id="KW-0067">ATP-binding</keyword>
<evidence type="ECO:0000256" key="10">
    <source>
        <dbReference type="SAM" id="MobiDB-lite"/>
    </source>
</evidence>